<sequence>MTDTSKSYRNWENKKDKLKQKFAVLVNNDSLFEKGKKEALEERLQIKLGKTKKEVQNIIESL</sequence>
<keyword evidence="1" id="KW-0175">Coiled coil</keyword>
<accession>A0A1Y1CLR2</accession>
<evidence type="ECO:0000313" key="2">
    <source>
        <dbReference type="EMBL" id="BAX81234.1"/>
    </source>
</evidence>
<dbReference type="KEGG" id="mbas:ALGA_2929"/>
<organism evidence="2 3">
    <name type="scientific">Labilibaculum antarcticum</name>
    <dbReference type="NCBI Taxonomy" id="1717717"/>
    <lineage>
        <taxon>Bacteria</taxon>
        <taxon>Pseudomonadati</taxon>
        <taxon>Bacteroidota</taxon>
        <taxon>Bacteroidia</taxon>
        <taxon>Marinilabiliales</taxon>
        <taxon>Marinifilaceae</taxon>
        <taxon>Labilibaculum</taxon>
    </lineage>
</organism>
<keyword evidence="3" id="KW-1185">Reference proteome</keyword>
<dbReference type="OrthoDB" id="9796058at2"/>
<feature type="coiled-coil region" evidence="1">
    <location>
        <begin position="1"/>
        <end position="28"/>
    </location>
</feature>
<evidence type="ECO:0000313" key="3">
    <source>
        <dbReference type="Proteomes" id="UP000218267"/>
    </source>
</evidence>
<evidence type="ECO:0000256" key="1">
    <source>
        <dbReference type="SAM" id="Coils"/>
    </source>
</evidence>
<dbReference type="RefSeq" id="WP_096430382.1">
    <property type="nucleotide sequence ID" value="NZ_AP018042.1"/>
</dbReference>
<dbReference type="InterPro" id="IPR036629">
    <property type="entry name" value="YjbJ_sf"/>
</dbReference>
<dbReference type="EMBL" id="AP018042">
    <property type="protein sequence ID" value="BAX81234.1"/>
    <property type="molecule type" value="Genomic_DNA"/>
</dbReference>
<name>A0A1Y1CLR2_9BACT</name>
<reference evidence="2 3" key="1">
    <citation type="journal article" date="2018" name="Mar. Genomics">
        <title>Complete genome sequence of Marinifilaceae bacterium strain SPP2, isolated from the Antarctic marine sediment.</title>
        <authorList>
            <person name="Watanabe M."/>
            <person name="Kojima H."/>
            <person name="Fukui M."/>
        </authorList>
    </citation>
    <scope>NUCLEOTIDE SEQUENCE [LARGE SCALE GENOMIC DNA]</scope>
    <source>
        <strain evidence="2 3">SPP2</strain>
    </source>
</reference>
<proteinExistence type="predicted"/>
<dbReference type="Gene3D" id="1.10.1470.10">
    <property type="entry name" value="YjbJ"/>
    <property type="match status" value="1"/>
</dbReference>
<reference evidence="3" key="2">
    <citation type="journal article" date="2020" name="Antonie Van Leeuwenhoek">
        <title>Labilibaculum antarcticum sp. nov., a novel facultative anaerobic, psychrotorelant bacterium isolated from marine sediment of Antarctica.</title>
        <authorList>
            <person name="Watanabe M."/>
            <person name="Kojima H."/>
            <person name="Fukui M."/>
        </authorList>
    </citation>
    <scope>NUCLEOTIDE SEQUENCE [LARGE SCALE GENOMIC DNA]</scope>
    <source>
        <strain evidence="3">SPP2</strain>
    </source>
</reference>
<dbReference type="Proteomes" id="UP000218267">
    <property type="component" value="Chromosome"/>
</dbReference>
<dbReference type="AlphaFoldDB" id="A0A1Y1CLR2"/>
<protein>
    <submittedName>
        <fullName evidence="2">General stress protein CsbD</fullName>
    </submittedName>
</protein>
<gene>
    <name evidence="2" type="ORF">ALGA_2929</name>
</gene>
<dbReference type="SUPFAM" id="SSF69047">
    <property type="entry name" value="Hypothetical protein YjbJ"/>
    <property type="match status" value="1"/>
</dbReference>